<keyword evidence="1" id="KW-0472">Membrane</keyword>
<evidence type="ECO:0000313" key="2">
    <source>
        <dbReference type="EMBL" id="MFD1194118.1"/>
    </source>
</evidence>
<protein>
    <submittedName>
        <fullName evidence="2">Uncharacterized protein</fullName>
    </submittedName>
</protein>
<keyword evidence="1" id="KW-0812">Transmembrane</keyword>
<organism evidence="2 3">
    <name type="scientific">Seohaeicola saemankumensis</name>
    <dbReference type="NCBI Taxonomy" id="481181"/>
    <lineage>
        <taxon>Bacteria</taxon>
        <taxon>Pseudomonadati</taxon>
        <taxon>Pseudomonadota</taxon>
        <taxon>Alphaproteobacteria</taxon>
        <taxon>Rhodobacterales</taxon>
        <taxon>Roseobacteraceae</taxon>
        <taxon>Seohaeicola</taxon>
    </lineage>
</organism>
<comment type="caution">
    <text evidence="2">The sequence shown here is derived from an EMBL/GenBank/DDBJ whole genome shotgun (WGS) entry which is preliminary data.</text>
</comment>
<name>A0ABW3TAL4_9RHOB</name>
<dbReference type="Proteomes" id="UP001597151">
    <property type="component" value="Unassembled WGS sequence"/>
</dbReference>
<feature type="transmembrane region" description="Helical" evidence="1">
    <location>
        <begin position="34"/>
        <end position="52"/>
    </location>
</feature>
<dbReference type="RefSeq" id="WP_380789480.1">
    <property type="nucleotide sequence ID" value="NZ_JBHTKR010000002.1"/>
</dbReference>
<evidence type="ECO:0000313" key="3">
    <source>
        <dbReference type="Proteomes" id="UP001597151"/>
    </source>
</evidence>
<accession>A0ABW3TAL4</accession>
<feature type="transmembrane region" description="Helical" evidence="1">
    <location>
        <begin position="58"/>
        <end position="76"/>
    </location>
</feature>
<evidence type="ECO:0000256" key="1">
    <source>
        <dbReference type="SAM" id="Phobius"/>
    </source>
</evidence>
<keyword evidence="1" id="KW-1133">Transmembrane helix</keyword>
<reference evidence="3" key="1">
    <citation type="journal article" date="2019" name="Int. J. Syst. Evol. Microbiol.">
        <title>The Global Catalogue of Microorganisms (GCM) 10K type strain sequencing project: providing services to taxonomists for standard genome sequencing and annotation.</title>
        <authorList>
            <consortium name="The Broad Institute Genomics Platform"/>
            <consortium name="The Broad Institute Genome Sequencing Center for Infectious Disease"/>
            <person name="Wu L."/>
            <person name="Ma J."/>
        </authorList>
    </citation>
    <scope>NUCLEOTIDE SEQUENCE [LARGE SCALE GENOMIC DNA]</scope>
    <source>
        <strain evidence="3">CCUG 55328</strain>
    </source>
</reference>
<dbReference type="EMBL" id="JBHTKR010000002">
    <property type="protein sequence ID" value="MFD1194118.1"/>
    <property type="molecule type" value="Genomic_DNA"/>
</dbReference>
<gene>
    <name evidence="2" type="ORF">ACFQ3C_05505</name>
</gene>
<keyword evidence="3" id="KW-1185">Reference proteome</keyword>
<proteinExistence type="predicted"/>
<sequence>MSKIDPTLVADTGVMLAQPGHADQDKAATSPDRLILMITLFGVILWGLSVAAFGIPGLYIPALAAVPVIWTILILITRG</sequence>